<dbReference type="Gene3D" id="3.40.1580.10">
    <property type="entry name" value="SMI1/KNR4-like"/>
    <property type="match status" value="1"/>
</dbReference>
<dbReference type="Pfam" id="PF14568">
    <property type="entry name" value="SUKH_6"/>
    <property type="match status" value="1"/>
</dbReference>
<dbReference type="Proteomes" id="UP001073122">
    <property type="component" value="Unassembled WGS sequence"/>
</dbReference>
<dbReference type="EMBL" id="JAOVZW010000011">
    <property type="protein sequence ID" value="MCX8524247.1"/>
    <property type="molecule type" value="Genomic_DNA"/>
</dbReference>
<evidence type="ECO:0000313" key="2">
    <source>
        <dbReference type="Proteomes" id="UP001073122"/>
    </source>
</evidence>
<reference evidence="1" key="1">
    <citation type="submission" date="2022-10" db="EMBL/GenBank/DDBJ databases">
        <title>Chryseobacterium sp. nov., a novel bacterial species.</title>
        <authorList>
            <person name="Cao Y."/>
        </authorList>
    </citation>
    <scope>NUCLEOTIDE SEQUENCE</scope>
    <source>
        <strain evidence="1">CCTCC AB2015118</strain>
    </source>
</reference>
<dbReference type="RefSeq" id="WP_267265550.1">
    <property type="nucleotide sequence ID" value="NZ_JAOVZW010000011.1"/>
</dbReference>
<keyword evidence="2" id="KW-1185">Reference proteome</keyword>
<evidence type="ECO:0000313" key="1">
    <source>
        <dbReference type="EMBL" id="MCX8524247.1"/>
    </source>
</evidence>
<dbReference type="InterPro" id="IPR037883">
    <property type="entry name" value="Knr4/Smi1-like_sf"/>
</dbReference>
<sequence length="149" mass="17516">MKYDNRFGKEIPKSYLSFLNENPDGCYLDFRIDPEYNSETKLFGESELMNNIDMNFIGNAFQFESLKLNIKFQRDFGFADLDQPNLNEEEMKRVENGFVIGFGENFGGYGYLYFDASENHSVWLYYDNDGRISKIANSFEEFINNTKML</sequence>
<accession>A0ABT3XSW1</accession>
<gene>
    <name evidence="1" type="ORF">OF897_10030</name>
</gene>
<comment type="caution">
    <text evidence="1">The sequence shown here is derived from an EMBL/GenBank/DDBJ whole genome shotgun (WGS) entry which is preliminary data.</text>
</comment>
<name>A0ABT3XSW1_9FLAO</name>
<dbReference type="SUPFAM" id="SSF160631">
    <property type="entry name" value="SMI1/KNR4-like"/>
    <property type="match status" value="1"/>
</dbReference>
<proteinExistence type="predicted"/>
<organism evidence="1 2">
    <name type="scientific">Chryseobacterium formosus</name>
    <dbReference type="NCBI Taxonomy" id="1537363"/>
    <lineage>
        <taxon>Bacteria</taxon>
        <taxon>Pseudomonadati</taxon>
        <taxon>Bacteroidota</taxon>
        <taxon>Flavobacteriia</taxon>
        <taxon>Flavobacteriales</taxon>
        <taxon>Weeksellaceae</taxon>
        <taxon>Chryseobacterium group</taxon>
        <taxon>Chryseobacterium</taxon>
    </lineage>
</organism>
<protein>
    <submittedName>
        <fullName evidence="1">SMI1/KNR4 family protein</fullName>
    </submittedName>
</protein>